<dbReference type="Gene3D" id="6.10.140.2220">
    <property type="match status" value="1"/>
</dbReference>
<keyword evidence="2" id="KW-0479">Metal-binding</keyword>
<evidence type="ECO:0000259" key="7">
    <source>
        <dbReference type="PROSITE" id="PS50865"/>
    </source>
</evidence>
<keyword evidence="4" id="KW-0862">Zinc</keyword>
<feature type="domain" description="MYND-type" evidence="7">
    <location>
        <begin position="72"/>
        <end position="109"/>
    </location>
</feature>
<dbReference type="GO" id="GO:0051087">
    <property type="term" value="F:protein-folding chaperone binding"/>
    <property type="evidence" value="ECO:0007669"/>
    <property type="project" value="InterPro"/>
</dbReference>
<dbReference type="InterPro" id="IPR015310">
    <property type="entry name" value="AHSA1-like_N"/>
</dbReference>
<comment type="caution">
    <text evidence="8">The sequence shown here is derived from an EMBL/GenBank/DDBJ whole genome shotgun (WGS) entry which is preliminary data.</text>
</comment>
<dbReference type="Gene3D" id="3.15.10.20">
    <property type="entry name" value="Activator of Hsp90 ATPase Aha1, N-terminal domain"/>
    <property type="match status" value="1"/>
</dbReference>
<dbReference type="Pfam" id="PF09229">
    <property type="entry name" value="Aha1_N"/>
    <property type="match status" value="1"/>
</dbReference>
<evidence type="ECO:0000256" key="5">
    <source>
        <dbReference type="PROSITE-ProRule" id="PRU00134"/>
    </source>
</evidence>
<gene>
    <name evidence="8" type="ORF">HBR001_LOCUS1455</name>
</gene>
<dbReference type="PROSITE" id="PS01360">
    <property type="entry name" value="ZF_MYND_1"/>
    <property type="match status" value="1"/>
</dbReference>
<feature type="region of interest" description="Disordered" evidence="6">
    <location>
        <begin position="1"/>
        <end position="62"/>
    </location>
</feature>
<dbReference type="AlphaFoldDB" id="A0AAV0T640"/>
<dbReference type="GO" id="GO:0005829">
    <property type="term" value="C:cytosol"/>
    <property type="evidence" value="ECO:0007669"/>
    <property type="project" value="TreeGrafter"/>
</dbReference>
<sequence>MDAKACGPTPTSPTSAAVDANSFGHHTRRVTGDANDYSRFNGIGADSDDDTDVEPSAAESAAAAAQRTARTCRNCRKSGARLTCSVCRKAVYCARQCQASDWPFHKRICQRPKTAEQQTAAAPVKTSAAAAASTVGSRRAKGQSSGSTVVVAEEPDLPAQVRGYTNGVPYFHRELSEEEAKLIGDITPQKIEAKPVATGPSSSLSSTQRGGSVWNSAGTFEERVVTKWAENKWTELFAGVTYVEGSMQATLKAPENLTGDASICVVRGKKRYLFDFTFKLPFEVSVSGSGTCMGSYTMNDISNDEDYEISCALTTKLSQVNEQSAVQAFVAKANSGLQKELLRLIGVFVNDFQQQ</sequence>
<dbReference type="Pfam" id="PF01753">
    <property type="entry name" value="zf-MYND"/>
    <property type="match status" value="1"/>
</dbReference>
<dbReference type="SUPFAM" id="SSF103111">
    <property type="entry name" value="Activator of Hsp90 ATPase, Aha1"/>
    <property type="match status" value="1"/>
</dbReference>
<dbReference type="InterPro" id="IPR002893">
    <property type="entry name" value="Znf_MYND"/>
</dbReference>
<name>A0AAV0T640_HYABA</name>
<dbReference type="EMBL" id="CANTFL010000144">
    <property type="protein sequence ID" value="CAI5715524.1"/>
    <property type="molecule type" value="Genomic_DNA"/>
</dbReference>
<evidence type="ECO:0000256" key="3">
    <source>
        <dbReference type="ARBA" id="ARBA00022771"/>
    </source>
</evidence>
<reference evidence="8" key="1">
    <citation type="submission" date="2022-12" db="EMBL/GenBank/DDBJ databases">
        <authorList>
            <person name="Webb A."/>
        </authorList>
    </citation>
    <scope>NUCLEOTIDE SEQUENCE</scope>
    <source>
        <strain evidence="8">Hp1</strain>
    </source>
</reference>
<keyword evidence="9" id="KW-1185">Reference proteome</keyword>
<dbReference type="GO" id="GO:0001671">
    <property type="term" value="F:ATPase activator activity"/>
    <property type="evidence" value="ECO:0007669"/>
    <property type="project" value="InterPro"/>
</dbReference>
<evidence type="ECO:0000313" key="9">
    <source>
        <dbReference type="Proteomes" id="UP001162031"/>
    </source>
</evidence>
<dbReference type="SMART" id="SM01000">
    <property type="entry name" value="Aha1_N"/>
    <property type="match status" value="1"/>
</dbReference>
<evidence type="ECO:0000256" key="6">
    <source>
        <dbReference type="SAM" id="MobiDB-lite"/>
    </source>
</evidence>
<evidence type="ECO:0000256" key="1">
    <source>
        <dbReference type="ARBA" id="ARBA00006817"/>
    </source>
</evidence>
<evidence type="ECO:0000256" key="4">
    <source>
        <dbReference type="ARBA" id="ARBA00022833"/>
    </source>
</evidence>
<proteinExistence type="inferred from homology"/>
<organism evidence="8 9">
    <name type="scientific">Hyaloperonospora brassicae</name>
    <name type="common">Brassica downy mildew</name>
    <name type="synonym">Peronospora brassicae</name>
    <dbReference type="NCBI Taxonomy" id="162125"/>
    <lineage>
        <taxon>Eukaryota</taxon>
        <taxon>Sar</taxon>
        <taxon>Stramenopiles</taxon>
        <taxon>Oomycota</taxon>
        <taxon>Peronosporomycetes</taxon>
        <taxon>Peronosporales</taxon>
        <taxon>Peronosporaceae</taxon>
        <taxon>Hyaloperonospora</taxon>
    </lineage>
</organism>
<dbReference type="PANTHER" id="PTHR13009">
    <property type="entry name" value="HEAT SHOCK PROTEIN 90 HSP90 CO-CHAPERONE AHA-1"/>
    <property type="match status" value="1"/>
</dbReference>
<dbReference type="Proteomes" id="UP001162031">
    <property type="component" value="Unassembled WGS sequence"/>
</dbReference>
<dbReference type="GO" id="GO:0008270">
    <property type="term" value="F:zinc ion binding"/>
    <property type="evidence" value="ECO:0007669"/>
    <property type="project" value="UniProtKB-KW"/>
</dbReference>
<protein>
    <recommendedName>
        <fullName evidence="7">MYND-type domain-containing protein</fullName>
    </recommendedName>
</protein>
<comment type="similarity">
    <text evidence="1">Belongs to the AHA1 family.</text>
</comment>
<dbReference type="GO" id="GO:0006457">
    <property type="term" value="P:protein folding"/>
    <property type="evidence" value="ECO:0007669"/>
    <property type="project" value="TreeGrafter"/>
</dbReference>
<dbReference type="SUPFAM" id="SSF144232">
    <property type="entry name" value="HIT/MYND zinc finger-like"/>
    <property type="match status" value="1"/>
</dbReference>
<evidence type="ECO:0000256" key="2">
    <source>
        <dbReference type="ARBA" id="ARBA00022723"/>
    </source>
</evidence>
<dbReference type="PROSITE" id="PS50865">
    <property type="entry name" value="ZF_MYND_2"/>
    <property type="match status" value="1"/>
</dbReference>
<dbReference type="InterPro" id="IPR036338">
    <property type="entry name" value="Aha1"/>
</dbReference>
<keyword evidence="3 5" id="KW-0863">Zinc-finger</keyword>
<dbReference type="PANTHER" id="PTHR13009:SF22">
    <property type="entry name" value="LD43819P"/>
    <property type="match status" value="1"/>
</dbReference>
<accession>A0AAV0T640</accession>
<evidence type="ECO:0000313" key="8">
    <source>
        <dbReference type="EMBL" id="CAI5715524.1"/>
    </source>
</evidence>